<dbReference type="Proteomes" id="UP000034507">
    <property type="component" value="Unassembled WGS sequence"/>
</dbReference>
<reference evidence="1 2" key="1">
    <citation type="journal article" date="2015" name="Nature">
        <title>rRNA introns, odd ribosomes, and small enigmatic genomes across a large radiation of phyla.</title>
        <authorList>
            <person name="Brown C.T."/>
            <person name="Hug L.A."/>
            <person name="Thomas B.C."/>
            <person name="Sharon I."/>
            <person name="Castelle C.J."/>
            <person name="Singh A."/>
            <person name="Wilkins M.J."/>
            <person name="Williams K.H."/>
            <person name="Banfield J.F."/>
        </authorList>
    </citation>
    <scope>NUCLEOTIDE SEQUENCE [LARGE SCALE GENOMIC DNA]</scope>
</reference>
<evidence type="ECO:0000313" key="1">
    <source>
        <dbReference type="EMBL" id="KKS19577.1"/>
    </source>
</evidence>
<protein>
    <submittedName>
        <fullName evidence="1">Uncharacterized protein</fullName>
    </submittedName>
</protein>
<accession>A0A0G0X5B7</accession>
<gene>
    <name evidence="1" type="ORF">UU77_C0044G0003</name>
</gene>
<proteinExistence type="predicted"/>
<sequence length="117" mass="13986">MPSDNDISLHHGMMAFISSKVPLRSEVLRELKYYAHKYKVFPVVVMLNPTVFDGFNIDRLSAYLESRAQQQVFTAKARQSKRPPEKYVYVWYWWCFHRVRVQPNKAVLPNNLMVYRF</sequence>
<comment type="caution">
    <text evidence="1">The sequence shown here is derived from an EMBL/GenBank/DDBJ whole genome shotgun (WGS) entry which is preliminary data.</text>
</comment>
<evidence type="ECO:0000313" key="2">
    <source>
        <dbReference type="Proteomes" id="UP000034507"/>
    </source>
</evidence>
<name>A0A0G0X5B7_UNCKA</name>
<organism evidence="1 2">
    <name type="scientific">candidate division WWE3 bacterium GW2011_GWC1_41_7</name>
    <dbReference type="NCBI Taxonomy" id="1619119"/>
    <lineage>
        <taxon>Bacteria</taxon>
        <taxon>Katanobacteria</taxon>
    </lineage>
</organism>
<dbReference type="EMBL" id="LCBX01000044">
    <property type="protein sequence ID" value="KKS19577.1"/>
    <property type="molecule type" value="Genomic_DNA"/>
</dbReference>
<dbReference type="AlphaFoldDB" id="A0A0G0X5B7"/>